<evidence type="ECO:0000256" key="6">
    <source>
        <dbReference type="PROSITE-ProRule" id="PRU00284"/>
    </source>
</evidence>
<dbReference type="Proteomes" id="UP000316425">
    <property type="component" value="Unassembled WGS sequence"/>
</dbReference>
<dbReference type="PANTHER" id="PTHR32089:SF112">
    <property type="entry name" value="LYSOZYME-LIKE PROTEIN-RELATED"/>
    <property type="match status" value="1"/>
</dbReference>
<evidence type="ECO:0000256" key="4">
    <source>
        <dbReference type="ARBA" id="ARBA00023224"/>
    </source>
</evidence>
<keyword evidence="3 8" id="KW-0472">Membrane</keyword>
<keyword evidence="12" id="KW-1185">Reference proteome</keyword>
<comment type="subcellular location">
    <subcellularLocation>
        <location evidence="1">Cell membrane</location>
    </subcellularLocation>
</comment>
<evidence type="ECO:0000256" key="7">
    <source>
        <dbReference type="SAM" id="Coils"/>
    </source>
</evidence>
<evidence type="ECO:0000256" key="8">
    <source>
        <dbReference type="SAM" id="Phobius"/>
    </source>
</evidence>
<evidence type="ECO:0000313" key="12">
    <source>
        <dbReference type="Proteomes" id="UP000316425"/>
    </source>
</evidence>
<dbReference type="Pfam" id="PF00672">
    <property type="entry name" value="HAMP"/>
    <property type="match status" value="1"/>
</dbReference>
<evidence type="ECO:0000256" key="1">
    <source>
        <dbReference type="ARBA" id="ARBA00004236"/>
    </source>
</evidence>
<feature type="domain" description="HAMP" evidence="10">
    <location>
        <begin position="71"/>
        <end position="124"/>
    </location>
</feature>
<evidence type="ECO:0000259" key="9">
    <source>
        <dbReference type="PROSITE" id="PS50111"/>
    </source>
</evidence>
<accession>A0A556PM54</accession>
<evidence type="ECO:0000313" key="11">
    <source>
        <dbReference type="EMBL" id="TSJ65467.1"/>
    </source>
</evidence>
<protein>
    <submittedName>
        <fullName evidence="11">HAMP domain-containing protein</fullName>
    </submittedName>
</protein>
<dbReference type="SUPFAM" id="SSF58104">
    <property type="entry name" value="Methyl-accepting chemotaxis protein (MCP) signaling domain"/>
    <property type="match status" value="1"/>
</dbReference>
<dbReference type="GO" id="GO:0005886">
    <property type="term" value="C:plasma membrane"/>
    <property type="evidence" value="ECO:0007669"/>
    <property type="project" value="UniProtKB-SubCell"/>
</dbReference>
<dbReference type="CDD" id="cd06225">
    <property type="entry name" value="HAMP"/>
    <property type="match status" value="1"/>
</dbReference>
<evidence type="ECO:0000256" key="2">
    <source>
        <dbReference type="ARBA" id="ARBA00022475"/>
    </source>
</evidence>
<reference evidence="11 12" key="1">
    <citation type="submission" date="2019-07" db="EMBL/GenBank/DDBJ databases">
        <title>Allobacillus sp. nov. SKP isolated from shrimp paste of Euphausiacea.</title>
        <authorList>
            <person name="Kanchanasin P."/>
            <person name="Tanasupawat S."/>
            <person name="Shi W."/>
            <person name="Wu L."/>
            <person name="Ma J."/>
        </authorList>
    </citation>
    <scope>NUCLEOTIDE SEQUENCE [LARGE SCALE GENOMIC DNA]</scope>
    <source>
        <strain evidence="11 12">SKP4-8</strain>
    </source>
</reference>
<sequence length="430" mass="47441">MKKKYRFGLRKKLMFFTTALAIITYSMSALFLYVVYDYVTQYWAVSTEIFTTLTLLAGVIWSGILAFFAARFITKPLEKLEHAASEAADGQLNQEIDIHSSDDEIRALGQAFDQMLTNLRDTVTNIDTHFDHTNDTVIKMKSISQELATYSNTIRSATDEIASGSESSAEAIQQTVESVERITNLAENVQEKASTSRNKSRSMLNTLQNGKLVVNQLVDGIQQLTENQELSLTDVNRLKDNTKQVETIITMVGDIAEQTNLLALNASIEAARAGEHGKGFAVVAEEIRKLADQSAEAVKNISKLIAAIQKDVSNVVVRINENVETARVESENGVKTNRAIEEVADSVEEVATEIDAISELVNEQLEAIQSTAAQSQEVAAVAEETSAGTEEVNASIQEQASTIENVNHFANELENQAQSLNKQIQRFRLK</sequence>
<dbReference type="PANTHER" id="PTHR32089">
    <property type="entry name" value="METHYL-ACCEPTING CHEMOTAXIS PROTEIN MCPB"/>
    <property type="match status" value="1"/>
</dbReference>
<dbReference type="PROSITE" id="PS50885">
    <property type="entry name" value="HAMP"/>
    <property type="match status" value="1"/>
</dbReference>
<feature type="transmembrane region" description="Helical" evidence="8">
    <location>
        <begin position="42"/>
        <end position="70"/>
    </location>
</feature>
<evidence type="ECO:0000256" key="5">
    <source>
        <dbReference type="ARBA" id="ARBA00029447"/>
    </source>
</evidence>
<dbReference type="EMBL" id="VMHE01000009">
    <property type="protein sequence ID" value="TSJ65467.1"/>
    <property type="molecule type" value="Genomic_DNA"/>
</dbReference>
<keyword evidence="7" id="KW-0175">Coiled coil</keyword>
<organism evidence="11 12">
    <name type="scientific">Allobacillus salarius</name>
    <dbReference type="NCBI Taxonomy" id="1955272"/>
    <lineage>
        <taxon>Bacteria</taxon>
        <taxon>Bacillati</taxon>
        <taxon>Bacillota</taxon>
        <taxon>Bacilli</taxon>
        <taxon>Bacillales</taxon>
        <taxon>Bacillaceae</taxon>
        <taxon>Allobacillus</taxon>
    </lineage>
</organism>
<dbReference type="Gene3D" id="6.10.340.10">
    <property type="match status" value="1"/>
</dbReference>
<dbReference type="SMART" id="SM00283">
    <property type="entry name" value="MA"/>
    <property type="match status" value="1"/>
</dbReference>
<name>A0A556PM54_9BACI</name>
<dbReference type="InterPro" id="IPR004089">
    <property type="entry name" value="MCPsignal_dom"/>
</dbReference>
<dbReference type="GO" id="GO:0007165">
    <property type="term" value="P:signal transduction"/>
    <property type="evidence" value="ECO:0007669"/>
    <property type="project" value="UniProtKB-KW"/>
</dbReference>
<keyword evidence="8" id="KW-1133">Transmembrane helix</keyword>
<dbReference type="Gene3D" id="1.10.287.950">
    <property type="entry name" value="Methyl-accepting chemotaxis protein"/>
    <property type="match status" value="1"/>
</dbReference>
<comment type="caution">
    <text evidence="11">The sequence shown here is derived from an EMBL/GenBank/DDBJ whole genome shotgun (WGS) entry which is preliminary data.</text>
</comment>
<gene>
    <name evidence="11" type="ORF">FPQ13_06575</name>
</gene>
<dbReference type="PROSITE" id="PS50111">
    <property type="entry name" value="CHEMOTAXIS_TRANSDUC_2"/>
    <property type="match status" value="1"/>
</dbReference>
<comment type="similarity">
    <text evidence="5">Belongs to the methyl-accepting chemotaxis (MCP) protein family.</text>
</comment>
<feature type="coiled-coil region" evidence="7">
    <location>
        <begin position="403"/>
        <end position="430"/>
    </location>
</feature>
<dbReference type="InterPro" id="IPR003660">
    <property type="entry name" value="HAMP_dom"/>
</dbReference>
<keyword evidence="2" id="KW-1003">Cell membrane</keyword>
<feature type="coiled-coil region" evidence="7">
    <location>
        <begin position="140"/>
        <end position="192"/>
    </location>
</feature>
<dbReference type="Pfam" id="PF00015">
    <property type="entry name" value="MCPsignal"/>
    <property type="match status" value="1"/>
</dbReference>
<proteinExistence type="inferred from homology"/>
<dbReference type="RefSeq" id="WP_144088542.1">
    <property type="nucleotide sequence ID" value="NZ_VMHE01000009.1"/>
</dbReference>
<dbReference type="AlphaFoldDB" id="A0A556PM54"/>
<evidence type="ECO:0000259" key="10">
    <source>
        <dbReference type="PROSITE" id="PS50885"/>
    </source>
</evidence>
<dbReference type="OrthoDB" id="2489132at2"/>
<feature type="transmembrane region" description="Helical" evidence="8">
    <location>
        <begin position="12"/>
        <end position="36"/>
    </location>
</feature>
<keyword evidence="8" id="KW-0812">Transmembrane</keyword>
<dbReference type="SMART" id="SM00304">
    <property type="entry name" value="HAMP"/>
    <property type="match status" value="1"/>
</dbReference>
<evidence type="ECO:0000256" key="3">
    <source>
        <dbReference type="ARBA" id="ARBA00023136"/>
    </source>
</evidence>
<feature type="domain" description="Methyl-accepting transducer" evidence="9">
    <location>
        <begin position="143"/>
        <end position="379"/>
    </location>
</feature>
<keyword evidence="4 6" id="KW-0807">Transducer</keyword>